<sequence>MSSTSTSPIPHRPRPRTNRGVVWEGKVGQVVVREIPFPRVEEPEDVIVRITTSAICGTDLHTYRGYLGSPNVPYAMGHEGIGVVHEVGPAVDSFKVGDRVVINASSSDRPITTKNSTVLQLDSYGLGSLFGDLQGLQAEYVRIPFADSSLVAIPKTLPDRQWLRATRSPSSARALLGFCAPTAP</sequence>
<dbReference type="OMA" id="TNCTICG"/>
<comment type="cofactor">
    <cofactor evidence="1">
        <name>Zn(2+)</name>
        <dbReference type="ChEBI" id="CHEBI:29105"/>
    </cofactor>
</comment>
<feature type="domain" description="Alcohol dehydrogenase-like N-terminal" evidence="7">
    <location>
        <begin position="43"/>
        <end position="154"/>
    </location>
</feature>
<reference evidence="9" key="4">
    <citation type="journal article" date="2015" name="G3 (Bethesda)">
        <title>Genome sequences of three phytopathogenic species of the Magnaporthaceae family of fungi.</title>
        <authorList>
            <person name="Okagaki L.H."/>
            <person name="Nunes C.C."/>
            <person name="Sailsbery J."/>
            <person name="Clay B."/>
            <person name="Brown D."/>
            <person name="John T."/>
            <person name="Oh Y."/>
            <person name="Young N."/>
            <person name="Fitzgerald M."/>
            <person name="Haas B.J."/>
            <person name="Zeng Q."/>
            <person name="Young S."/>
            <person name="Adiconis X."/>
            <person name="Fan L."/>
            <person name="Levin J.Z."/>
            <person name="Mitchell T.K."/>
            <person name="Okubara P.A."/>
            <person name="Farman M.L."/>
            <person name="Kohn L.M."/>
            <person name="Birren B."/>
            <person name="Ma L.-J."/>
            <person name="Dean R.A."/>
        </authorList>
    </citation>
    <scope>NUCLEOTIDE SEQUENCE</scope>
    <source>
        <strain evidence="9">ATCC 64411 / 73-15</strain>
    </source>
</reference>
<dbReference type="PROSITE" id="PS00059">
    <property type="entry name" value="ADH_ZINC"/>
    <property type="match status" value="1"/>
</dbReference>
<dbReference type="EMBL" id="ADBL01002805">
    <property type="status" value="NOT_ANNOTATED_CDS"/>
    <property type="molecule type" value="Genomic_DNA"/>
</dbReference>
<name>A0A0C4EF52_MAGP6</name>
<protein>
    <recommendedName>
        <fullName evidence="7">Alcohol dehydrogenase-like N-terminal domain-containing protein</fullName>
    </recommendedName>
</protein>
<comment type="similarity">
    <text evidence="2">Belongs to the zinc-containing alcohol dehydrogenase family.</text>
</comment>
<keyword evidence="3" id="KW-0479">Metal-binding</keyword>
<dbReference type="Proteomes" id="UP000011715">
    <property type="component" value="Unassembled WGS sequence"/>
</dbReference>
<keyword evidence="10" id="KW-1185">Reference proteome</keyword>
<reference evidence="8" key="2">
    <citation type="submission" date="2010-05" db="EMBL/GenBank/DDBJ databases">
        <title>The Genome Sequence of Magnaporthe poae strain ATCC 64411.</title>
        <authorList>
            <consortium name="The Broad Institute Genome Sequencing Platform"/>
            <consortium name="Broad Institute Genome Sequencing Center for Infectious Disease"/>
            <person name="Ma L.-J."/>
            <person name="Dead R."/>
            <person name="Young S."/>
            <person name="Zeng Q."/>
            <person name="Koehrsen M."/>
            <person name="Alvarado L."/>
            <person name="Berlin A."/>
            <person name="Chapman S.B."/>
            <person name="Chen Z."/>
            <person name="Freedman E."/>
            <person name="Gellesch M."/>
            <person name="Goldberg J."/>
            <person name="Griggs A."/>
            <person name="Gujja S."/>
            <person name="Heilman E.R."/>
            <person name="Heiman D."/>
            <person name="Hepburn T."/>
            <person name="Howarth C."/>
            <person name="Jen D."/>
            <person name="Larson L."/>
            <person name="Mehta T."/>
            <person name="Neiman D."/>
            <person name="Pearson M."/>
            <person name="Roberts A."/>
            <person name="Saif S."/>
            <person name="Shea T."/>
            <person name="Shenoy N."/>
            <person name="Sisk P."/>
            <person name="Stolte C."/>
            <person name="Sykes S."/>
            <person name="Walk T."/>
            <person name="White J."/>
            <person name="Yandava C."/>
            <person name="Haas B."/>
            <person name="Nusbaum C."/>
            <person name="Birren B."/>
        </authorList>
    </citation>
    <scope>NUCLEOTIDE SEQUENCE</scope>
    <source>
        <strain evidence="8">ATCC 64411</strain>
    </source>
</reference>
<keyword evidence="6" id="KW-0520">NAD</keyword>
<dbReference type="Pfam" id="PF08240">
    <property type="entry name" value="ADH_N"/>
    <property type="match status" value="1"/>
</dbReference>
<dbReference type="AlphaFoldDB" id="A0A0C4EF52"/>
<evidence type="ECO:0000313" key="9">
    <source>
        <dbReference type="EnsemblFungi" id="MAPG_11386T0"/>
    </source>
</evidence>
<reference evidence="10" key="1">
    <citation type="submission" date="2010-05" db="EMBL/GenBank/DDBJ databases">
        <title>The genome sequence of Magnaporthe poae strain ATCC 64411.</title>
        <authorList>
            <person name="Ma L.-J."/>
            <person name="Dead R."/>
            <person name="Young S."/>
            <person name="Zeng Q."/>
            <person name="Koehrsen M."/>
            <person name="Alvarado L."/>
            <person name="Berlin A."/>
            <person name="Chapman S.B."/>
            <person name="Chen Z."/>
            <person name="Freedman E."/>
            <person name="Gellesch M."/>
            <person name="Goldberg J."/>
            <person name="Griggs A."/>
            <person name="Gujja S."/>
            <person name="Heilman E.R."/>
            <person name="Heiman D."/>
            <person name="Hepburn T."/>
            <person name="Howarth C."/>
            <person name="Jen D."/>
            <person name="Larson L."/>
            <person name="Mehta T."/>
            <person name="Neiman D."/>
            <person name="Pearson M."/>
            <person name="Roberts A."/>
            <person name="Saif S."/>
            <person name="Shea T."/>
            <person name="Shenoy N."/>
            <person name="Sisk P."/>
            <person name="Stolte C."/>
            <person name="Sykes S."/>
            <person name="Walk T."/>
            <person name="White J."/>
            <person name="Yandava C."/>
            <person name="Haas B."/>
            <person name="Nusbaum C."/>
            <person name="Birren B."/>
        </authorList>
    </citation>
    <scope>NUCLEOTIDE SEQUENCE [LARGE SCALE GENOMIC DNA]</scope>
    <source>
        <strain evidence="10">ATCC 64411 / 73-15</strain>
    </source>
</reference>
<evidence type="ECO:0000313" key="8">
    <source>
        <dbReference type="EMBL" id="KLU92442.1"/>
    </source>
</evidence>
<dbReference type="PANTHER" id="PTHR42813">
    <property type="entry name" value="ZINC-TYPE ALCOHOL DEHYDROGENASE-LIKE"/>
    <property type="match status" value="1"/>
</dbReference>
<dbReference type="GO" id="GO:0008270">
    <property type="term" value="F:zinc ion binding"/>
    <property type="evidence" value="ECO:0007669"/>
    <property type="project" value="InterPro"/>
</dbReference>
<dbReference type="Gene3D" id="3.90.180.10">
    <property type="entry name" value="Medium-chain alcohol dehydrogenases, catalytic domain"/>
    <property type="match status" value="1"/>
</dbReference>
<evidence type="ECO:0000256" key="3">
    <source>
        <dbReference type="ARBA" id="ARBA00022723"/>
    </source>
</evidence>
<accession>A0A0C4EF52</accession>
<keyword evidence="4" id="KW-0862">Zinc</keyword>
<evidence type="ECO:0000256" key="5">
    <source>
        <dbReference type="ARBA" id="ARBA00023002"/>
    </source>
</evidence>
<gene>
    <name evidence="8" type="ORF">MAPG_11386</name>
</gene>
<evidence type="ECO:0000259" key="7">
    <source>
        <dbReference type="Pfam" id="PF08240"/>
    </source>
</evidence>
<evidence type="ECO:0000256" key="2">
    <source>
        <dbReference type="ARBA" id="ARBA00008072"/>
    </source>
</evidence>
<dbReference type="eggNOG" id="KOG0024">
    <property type="taxonomic scope" value="Eukaryota"/>
</dbReference>
<evidence type="ECO:0000313" key="10">
    <source>
        <dbReference type="Proteomes" id="UP000011715"/>
    </source>
</evidence>
<dbReference type="PANTHER" id="PTHR42813:SF3">
    <property type="entry name" value="GLUTATHIONE-INDEPENDENT FORMALDEHYDE DEHYDROGENASE"/>
    <property type="match status" value="1"/>
</dbReference>
<dbReference type="EnsemblFungi" id="MAPG_11386T0">
    <property type="protein sequence ID" value="MAPG_11386T0"/>
    <property type="gene ID" value="MAPG_11386"/>
</dbReference>
<evidence type="ECO:0000256" key="4">
    <source>
        <dbReference type="ARBA" id="ARBA00022833"/>
    </source>
</evidence>
<proteinExistence type="inferred from homology"/>
<dbReference type="GO" id="GO:0016491">
    <property type="term" value="F:oxidoreductase activity"/>
    <property type="evidence" value="ECO:0007669"/>
    <property type="project" value="UniProtKB-KW"/>
</dbReference>
<organism evidence="9 10">
    <name type="scientific">Magnaporthiopsis poae (strain ATCC 64411 / 73-15)</name>
    <name type="common">Kentucky bluegrass fungus</name>
    <name type="synonym">Magnaporthe poae</name>
    <dbReference type="NCBI Taxonomy" id="644358"/>
    <lineage>
        <taxon>Eukaryota</taxon>
        <taxon>Fungi</taxon>
        <taxon>Dikarya</taxon>
        <taxon>Ascomycota</taxon>
        <taxon>Pezizomycotina</taxon>
        <taxon>Sordariomycetes</taxon>
        <taxon>Sordariomycetidae</taxon>
        <taxon>Magnaporthales</taxon>
        <taxon>Magnaporthaceae</taxon>
        <taxon>Magnaporthiopsis</taxon>
    </lineage>
</organism>
<keyword evidence="5" id="KW-0560">Oxidoreductase</keyword>
<dbReference type="InterPro" id="IPR011032">
    <property type="entry name" value="GroES-like_sf"/>
</dbReference>
<evidence type="ECO:0000256" key="6">
    <source>
        <dbReference type="ARBA" id="ARBA00023027"/>
    </source>
</evidence>
<dbReference type="VEuPathDB" id="FungiDB:MAPG_11386"/>
<reference evidence="8" key="3">
    <citation type="submission" date="2011-03" db="EMBL/GenBank/DDBJ databases">
        <title>Annotation of Magnaporthe poae ATCC 64411.</title>
        <authorList>
            <person name="Ma L.-J."/>
            <person name="Dead R."/>
            <person name="Young S.K."/>
            <person name="Zeng Q."/>
            <person name="Gargeya S."/>
            <person name="Fitzgerald M."/>
            <person name="Haas B."/>
            <person name="Abouelleil A."/>
            <person name="Alvarado L."/>
            <person name="Arachchi H.M."/>
            <person name="Berlin A."/>
            <person name="Brown A."/>
            <person name="Chapman S.B."/>
            <person name="Chen Z."/>
            <person name="Dunbar C."/>
            <person name="Freedman E."/>
            <person name="Gearin G."/>
            <person name="Gellesch M."/>
            <person name="Goldberg J."/>
            <person name="Griggs A."/>
            <person name="Gujja S."/>
            <person name="Heiman D."/>
            <person name="Howarth C."/>
            <person name="Larson L."/>
            <person name="Lui A."/>
            <person name="MacDonald P.J.P."/>
            <person name="Mehta T."/>
            <person name="Montmayeur A."/>
            <person name="Murphy C."/>
            <person name="Neiman D."/>
            <person name="Pearson M."/>
            <person name="Priest M."/>
            <person name="Roberts A."/>
            <person name="Saif S."/>
            <person name="Shea T."/>
            <person name="Shenoy N."/>
            <person name="Sisk P."/>
            <person name="Stolte C."/>
            <person name="Sykes S."/>
            <person name="Yandava C."/>
            <person name="Wortman J."/>
            <person name="Nusbaum C."/>
            <person name="Birren B."/>
        </authorList>
    </citation>
    <scope>NUCLEOTIDE SEQUENCE</scope>
    <source>
        <strain evidence="8">ATCC 64411</strain>
    </source>
</reference>
<dbReference type="SUPFAM" id="SSF50129">
    <property type="entry name" value="GroES-like"/>
    <property type="match status" value="1"/>
</dbReference>
<reference evidence="9" key="5">
    <citation type="submission" date="2015-06" db="UniProtKB">
        <authorList>
            <consortium name="EnsemblFungi"/>
        </authorList>
    </citation>
    <scope>IDENTIFICATION</scope>
    <source>
        <strain evidence="9">ATCC 64411</strain>
    </source>
</reference>
<dbReference type="EMBL" id="GL876981">
    <property type="protein sequence ID" value="KLU92442.1"/>
    <property type="molecule type" value="Genomic_DNA"/>
</dbReference>
<dbReference type="InterPro" id="IPR002328">
    <property type="entry name" value="ADH_Zn_CS"/>
</dbReference>
<dbReference type="OrthoDB" id="3941538at2759"/>
<dbReference type="InterPro" id="IPR013154">
    <property type="entry name" value="ADH-like_N"/>
</dbReference>
<evidence type="ECO:0000256" key="1">
    <source>
        <dbReference type="ARBA" id="ARBA00001947"/>
    </source>
</evidence>
<dbReference type="STRING" id="644358.A0A0C4EF52"/>